<gene>
    <name evidence="3" type="ORF">CLI71_11535</name>
</gene>
<evidence type="ECO:0000313" key="3">
    <source>
        <dbReference type="EMBL" id="PDP58369.1"/>
    </source>
</evidence>
<feature type="chain" id="PRO_5017984139" evidence="1">
    <location>
        <begin position="25"/>
        <end position="795"/>
    </location>
</feature>
<dbReference type="SUPFAM" id="SSF49464">
    <property type="entry name" value="Carboxypeptidase regulatory domain-like"/>
    <property type="match status" value="1"/>
</dbReference>
<evidence type="ECO:0000256" key="1">
    <source>
        <dbReference type="SAM" id="SignalP"/>
    </source>
</evidence>
<dbReference type="InterPro" id="IPR012910">
    <property type="entry name" value="Plug_dom"/>
</dbReference>
<dbReference type="InterPro" id="IPR008969">
    <property type="entry name" value="CarboxyPept-like_regulatory"/>
</dbReference>
<dbReference type="Gene3D" id="2.170.130.10">
    <property type="entry name" value="TonB-dependent receptor, plug domain"/>
    <property type="match status" value="1"/>
</dbReference>
<dbReference type="Proteomes" id="UP000219058">
    <property type="component" value="Unassembled WGS sequence"/>
</dbReference>
<accession>A0A2A6EC50</accession>
<proteinExistence type="predicted"/>
<dbReference type="SUPFAM" id="SSF56935">
    <property type="entry name" value="Porins"/>
    <property type="match status" value="1"/>
</dbReference>
<evidence type="ECO:0000313" key="4">
    <source>
        <dbReference type="Proteomes" id="UP000219058"/>
    </source>
</evidence>
<dbReference type="Gene3D" id="2.60.40.1120">
    <property type="entry name" value="Carboxypeptidase-like, regulatory domain"/>
    <property type="match status" value="1"/>
</dbReference>
<feature type="domain" description="TonB-dependent receptor plug" evidence="2">
    <location>
        <begin position="141"/>
        <end position="219"/>
    </location>
</feature>
<name>A0A2A6EC50_PREIN</name>
<sequence>MNKAKLLNIILLFLCLLYAGNAMGQSFTLQGKVSDQDGNPIELASVMVASQGKITMSNLKGEFSMQLQSEDSVKVRFSMLGYKSKVRVLRRPQGKQTLQIQLSSDNEMQEVVVQAKVQQHGTTEEIKVEATKRNPSVSGNVVEEILQTQAGVSTHSELSSQYNVRGGTFDENSVYINNVEVYRPFLVRSGQQEGLSVINADLVESVGFSTGGFEAKYGDKMSSALDITYKRPKRTEGSITASMLGANGYLGIATKKLTWTNGLRYKTNKYLLGSLETKGEYNPSFLDYQTYLSWQPSKRWQVDFIGNISENNYNFEPKDRETKFGTLKNVKSFKVYFDGKEKDLFRTFFGSLSITNHLTPRTDISLIASAFSTKEQQRYDIQGQYWLTQTETSENLGVGTYMQHSRDYLKANVRSLKLMMQQRAGNHRVEGALTYKIEKIEENSAEYEYRDSAGYNIPHTGETLNMIYSMRARNNLDAKRIEAYLQDTWNFKSNDSVPTLYRLNYGVRYAHWDFNGESIVSPRASLNITPGWNRNLSFRVAAGLYYQAPFYKELRDTTMVNGVTYALLNKKIRSQRSIHALASMSYRFSMMNRPFKFTAEAYYKAISRLVPYSVDNVKVTYYGDNETSGHAAGLDLKLFGEFVPGADSWLTLSVMNTSMKLNGKNVPLPTDQRFALNLFFTDYFPGSTRWRMSLKLAYADGLPFSAPHQELTSTPFRAPAYKRADIGMSYRLFDNQDGSRSSIFRNVWLGLDCLNLFGINNVNSYYWITDISGQQYAVPNYLTGRQINAKISVEF</sequence>
<evidence type="ECO:0000259" key="2">
    <source>
        <dbReference type="Pfam" id="PF07715"/>
    </source>
</evidence>
<dbReference type="EMBL" id="NSLY01000045">
    <property type="protein sequence ID" value="PDP58369.1"/>
    <property type="molecule type" value="Genomic_DNA"/>
</dbReference>
<keyword evidence="1" id="KW-0732">Signal</keyword>
<organism evidence="3 4">
    <name type="scientific">Prevotella intermedia</name>
    <dbReference type="NCBI Taxonomy" id="28131"/>
    <lineage>
        <taxon>Bacteria</taxon>
        <taxon>Pseudomonadati</taxon>
        <taxon>Bacteroidota</taxon>
        <taxon>Bacteroidia</taxon>
        <taxon>Bacteroidales</taxon>
        <taxon>Prevotellaceae</taxon>
        <taxon>Prevotella</taxon>
    </lineage>
</organism>
<dbReference type="AlphaFoldDB" id="A0A2A6EC50"/>
<protein>
    <submittedName>
        <fullName evidence="3">TonB-dependent receptor</fullName>
    </submittedName>
</protein>
<dbReference type="RefSeq" id="WP_097551172.1">
    <property type="nucleotide sequence ID" value="NZ_NSLY01000045.1"/>
</dbReference>
<dbReference type="Pfam" id="PF13715">
    <property type="entry name" value="CarbopepD_reg_2"/>
    <property type="match status" value="1"/>
</dbReference>
<feature type="signal peptide" evidence="1">
    <location>
        <begin position="1"/>
        <end position="24"/>
    </location>
</feature>
<reference evidence="3 4" key="1">
    <citation type="submission" date="2017-09" db="EMBL/GenBank/DDBJ databases">
        <title>Phase variable restriction modification systems are present in the genome sequences of periodontal pathogens Prevotella intermedia, Tannerella forsythia and Porphyromonas gingivalis.</title>
        <authorList>
            <person name="Haigh R.D."/>
            <person name="Crawford L."/>
            <person name="Ralph J."/>
            <person name="Wanford J."/>
            <person name="Vartoukian S.R."/>
            <person name="Hijazib K."/>
            <person name="Wade W."/>
            <person name="Oggioni M.R."/>
        </authorList>
    </citation>
    <scope>NUCLEOTIDE SEQUENCE [LARGE SCALE GENOMIC DNA]</scope>
    <source>
        <strain evidence="3 4">WW2834</strain>
    </source>
</reference>
<dbReference type="InterPro" id="IPR037066">
    <property type="entry name" value="Plug_dom_sf"/>
</dbReference>
<dbReference type="Pfam" id="PF07715">
    <property type="entry name" value="Plug"/>
    <property type="match status" value="1"/>
</dbReference>
<keyword evidence="3" id="KW-0675">Receptor</keyword>
<comment type="caution">
    <text evidence="3">The sequence shown here is derived from an EMBL/GenBank/DDBJ whole genome shotgun (WGS) entry which is preliminary data.</text>
</comment>